<dbReference type="Proteomes" id="UP000501421">
    <property type="component" value="Chromosome"/>
</dbReference>
<gene>
    <name evidence="1" type="ORF">GsuE55_21970</name>
</gene>
<organism evidence="1 2">
    <name type="scientific">Geobacillus subterraneus</name>
    <dbReference type="NCBI Taxonomy" id="129338"/>
    <lineage>
        <taxon>Bacteria</taxon>
        <taxon>Bacillati</taxon>
        <taxon>Bacillota</taxon>
        <taxon>Bacilli</taxon>
        <taxon>Bacillales</taxon>
        <taxon>Anoxybacillaceae</taxon>
        <taxon>Geobacillus</taxon>
    </lineage>
</organism>
<reference evidence="2" key="1">
    <citation type="journal article" date="2020" name="Microbiol. Resour. Announc.">
        <title>Complete Genome Sequence of Geobacillus sp. Strain E55-1, Isolated from Mine Geyser in Japan.</title>
        <authorList>
            <person name="Miyazaki K."/>
            <person name="Hase E."/>
            <person name="Tokito N."/>
        </authorList>
    </citation>
    <scope>NUCLEOTIDE SEQUENCE [LARGE SCALE GENOMIC DNA]</scope>
    <source>
        <strain evidence="2">E55-1</strain>
    </source>
</reference>
<evidence type="ECO:0000313" key="1">
    <source>
        <dbReference type="EMBL" id="BBW97364.1"/>
    </source>
</evidence>
<keyword evidence="2" id="KW-1185">Reference proteome</keyword>
<accession>A0A679FX37</accession>
<name>A0A679FX37_9BACL</name>
<proteinExistence type="predicted"/>
<dbReference type="RefSeq" id="WP_255358700.1">
    <property type="nucleotide sequence ID" value="NZ_AP022557.1"/>
</dbReference>
<dbReference type="AlphaFoldDB" id="A0A679FX37"/>
<evidence type="ECO:0008006" key="3">
    <source>
        <dbReference type="Google" id="ProtNLM"/>
    </source>
</evidence>
<sequence length="44" mass="5215">MERIPKLIKFPVDLVVRIEEYRKKHNISTFAGAVYELIRKGLDK</sequence>
<evidence type="ECO:0000313" key="2">
    <source>
        <dbReference type="Proteomes" id="UP000501421"/>
    </source>
</evidence>
<dbReference type="EMBL" id="AP022557">
    <property type="protein sequence ID" value="BBW97364.1"/>
    <property type="molecule type" value="Genomic_DNA"/>
</dbReference>
<protein>
    <recommendedName>
        <fullName evidence="3">CopG family transcriptional regulator</fullName>
    </recommendedName>
</protein>